<dbReference type="PANTHER" id="PTHR44899:SF3">
    <property type="entry name" value="SERINE_THREONINE-PROTEIN KINASE NEK1"/>
    <property type="match status" value="1"/>
</dbReference>
<feature type="compositionally biased region" description="Basic and acidic residues" evidence="9">
    <location>
        <begin position="515"/>
        <end position="540"/>
    </location>
</feature>
<keyword evidence="2" id="KW-0723">Serine/threonine-protein kinase</keyword>
<keyword evidence="4" id="KW-0547">Nucleotide-binding</keyword>
<organism evidence="11">
    <name type="scientific">Trypanosoma congolense (strain IL3000)</name>
    <dbReference type="NCBI Taxonomy" id="1068625"/>
    <lineage>
        <taxon>Eukaryota</taxon>
        <taxon>Discoba</taxon>
        <taxon>Euglenozoa</taxon>
        <taxon>Kinetoplastea</taxon>
        <taxon>Metakinetoplastina</taxon>
        <taxon>Trypanosomatida</taxon>
        <taxon>Trypanosomatidae</taxon>
        <taxon>Trypanosoma</taxon>
        <taxon>Nannomonas</taxon>
    </lineage>
</organism>
<comment type="catalytic activity">
    <reaction evidence="8">
        <text>L-seryl-[protein] + ATP = O-phospho-L-seryl-[protein] + ADP + H(+)</text>
        <dbReference type="Rhea" id="RHEA:17989"/>
        <dbReference type="Rhea" id="RHEA-COMP:9863"/>
        <dbReference type="Rhea" id="RHEA-COMP:11604"/>
        <dbReference type="ChEBI" id="CHEBI:15378"/>
        <dbReference type="ChEBI" id="CHEBI:29999"/>
        <dbReference type="ChEBI" id="CHEBI:30616"/>
        <dbReference type="ChEBI" id="CHEBI:83421"/>
        <dbReference type="ChEBI" id="CHEBI:456216"/>
        <dbReference type="EC" id="2.7.11.1"/>
    </reaction>
</comment>
<feature type="domain" description="Protein kinase" evidence="10">
    <location>
        <begin position="1"/>
        <end position="257"/>
    </location>
</feature>
<evidence type="ECO:0000256" key="4">
    <source>
        <dbReference type="ARBA" id="ARBA00022741"/>
    </source>
</evidence>
<dbReference type="Gene3D" id="1.10.510.10">
    <property type="entry name" value="Transferase(Phosphotransferase) domain 1"/>
    <property type="match status" value="1"/>
</dbReference>
<evidence type="ECO:0000313" key="11">
    <source>
        <dbReference type="EMBL" id="CCC91933.1"/>
    </source>
</evidence>
<comment type="catalytic activity">
    <reaction evidence="7">
        <text>L-threonyl-[protein] + ATP = O-phospho-L-threonyl-[protein] + ADP + H(+)</text>
        <dbReference type="Rhea" id="RHEA:46608"/>
        <dbReference type="Rhea" id="RHEA-COMP:11060"/>
        <dbReference type="Rhea" id="RHEA-COMP:11605"/>
        <dbReference type="ChEBI" id="CHEBI:15378"/>
        <dbReference type="ChEBI" id="CHEBI:30013"/>
        <dbReference type="ChEBI" id="CHEBI:30616"/>
        <dbReference type="ChEBI" id="CHEBI:61977"/>
        <dbReference type="ChEBI" id="CHEBI:456216"/>
        <dbReference type="EC" id="2.7.11.1"/>
    </reaction>
</comment>
<feature type="region of interest" description="Disordered" evidence="9">
    <location>
        <begin position="264"/>
        <end position="369"/>
    </location>
</feature>
<dbReference type="PROSITE" id="PS50011">
    <property type="entry name" value="PROTEIN_KINASE_DOM"/>
    <property type="match status" value="1"/>
</dbReference>
<dbReference type="VEuPathDB" id="TriTrypDB:TcIL3000_8_1500"/>
<evidence type="ECO:0000256" key="9">
    <source>
        <dbReference type="SAM" id="MobiDB-lite"/>
    </source>
</evidence>
<evidence type="ECO:0000256" key="5">
    <source>
        <dbReference type="ARBA" id="ARBA00022777"/>
    </source>
</evidence>
<dbReference type="PROSITE" id="PS00108">
    <property type="entry name" value="PROTEIN_KINASE_ST"/>
    <property type="match status" value="1"/>
</dbReference>
<dbReference type="PANTHER" id="PTHR44899">
    <property type="entry name" value="CAMK FAMILY PROTEIN KINASE"/>
    <property type="match status" value="1"/>
</dbReference>
<dbReference type="SMART" id="SM00220">
    <property type="entry name" value="S_TKc"/>
    <property type="match status" value="1"/>
</dbReference>
<evidence type="ECO:0000256" key="7">
    <source>
        <dbReference type="ARBA" id="ARBA00047899"/>
    </source>
</evidence>
<evidence type="ECO:0000256" key="2">
    <source>
        <dbReference type="ARBA" id="ARBA00022527"/>
    </source>
</evidence>
<evidence type="ECO:0000256" key="8">
    <source>
        <dbReference type="ARBA" id="ARBA00048679"/>
    </source>
</evidence>
<evidence type="ECO:0000256" key="1">
    <source>
        <dbReference type="ARBA" id="ARBA00012513"/>
    </source>
</evidence>
<reference evidence="11" key="1">
    <citation type="journal article" date="2012" name="Proc. Natl. Acad. Sci. U.S.A.">
        <title>Antigenic diversity is generated by distinct evolutionary mechanisms in African trypanosome species.</title>
        <authorList>
            <person name="Jackson A.P."/>
            <person name="Berry A."/>
            <person name="Aslett M."/>
            <person name="Allison H.C."/>
            <person name="Burton P."/>
            <person name="Vavrova-Anderson J."/>
            <person name="Brown R."/>
            <person name="Browne H."/>
            <person name="Corton N."/>
            <person name="Hauser H."/>
            <person name="Gamble J."/>
            <person name="Gilderthorp R."/>
            <person name="Marcello L."/>
            <person name="McQuillan J."/>
            <person name="Otto T.D."/>
            <person name="Quail M.A."/>
            <person name="Sanders M.J."/>
            <person name="van Tonder A."/>
            <person name="Ginger M.L."/>
            <person name="Field M.C."/>
            <person name="Barry J.D."/>
            <person name="Hertz-Fowler C."/>
            <person name="Berriman M."/>
        </authorList>
    </citation>
    <scope>NUCLEOTIDE SEQUENCE</scope>
    <source>
        <strain evidence="11">IL3000</strain>
    </source>
</reference>
<sequence length="578" mass="64048">MGMDHYCIIRQLGGTSGAFLAVDKQNEAKRVVIKRLADGIQGMQEVNASMRARHPNIIPYLESFVHDGGLYVVLQYAEGGDLESHLKRLSREKRTLPHVTLLRGFQQLIAALQCCHDLHIMHRDIKPSNVFVNTDASELFLGDFGSSKAMSGDAPLATTFVGSPIWLSPELLLGMPYGYASDLWSLGCVFYEMATQRRPFSSNSFAGLVRQITSGDIAPLPANVPEDIRAIIMSMLQTDPRKRCGLGKVMAMTEEAIRVRSATITQSTGGHCPSEGASVVQQRQQQPGQKCHEQPTRKVRRVSNAVGKVQGKDVEFRRPQDRRLQSPPQSGPGMEPQRAQRQRRQRPRQAQQAPIGHAARSSDSSGEGQLSEWIHARNNDVRFIESYLQKFRPADDMLMATEVVEGQEGFQGTRRCHAAPIKLSTVTAKGSTPPKGLVEGVKVVAVRSEGYDEQRLRGADHNGPAARCRRAAGHTQASSKRSSLAREPSPPPGFMRMKSCGSVCGSSSPLGPSPQREEERQQQRARREQERARMLKMIRERKAKAQRQRKARGKSEQGDDVSVEIVLPDHVRYFVPAA</sequence>
<accession>G0URC1</accession>
<evidence type="ECO:0000256" key="3">
    <source>
        <dbReference type="ARBA" id="ARBA00022679"/>
    </source>
</evidence>
<feature type="compositionally biased region" description="Basic and acidic residues" evidence="9">
    <location>
        <begin position="310"/>
        <end position="324"/>
    </location>
</feature>
<dbReference type="Pfam" id="PF00069">
    <property type="entry name" value="Pkinase"/>
    <property type="match status" value="1"/>
</dbReference>
<name>G0URC1_TRYCI</name>
<keyword evidence="3" id="KW-0808">Transferase</keyword>
<dbReference type="EC" id="2.7.11.1" evidence="1"/>
<keyword evidence="5 11" id="KW-0418">Kinase</keyword>
<protein>
    <recommendedName>
        <fullName evidence="1">non-specific serine/threonine protein kinase</fullName>
        <ecNumber evidence="1">2.7.11.1</ecNumber>
    </recommendedName>
</protein>
<dbReference type="InterPro" id="IPR051131">
    <property type="entry name" value="NEK_Ser/Thr_kinase_NIMA"/>
</dbReference>
<feature type="region of interest" description="Disordered" evidence="9">
    <location>
        <begin position="452"/>
        <end position="561"/>
    </location>
</feature>
<evidence type="ECO:0000256" key="6">
    <source>
        <dbReference type="ARBA" id="ARBA00022840"/>
    </source>
</evidence>
<dbReference type="SUPFAM" id="SSF56112">
    <property type="entry name" value="Protein kinase-like (PK-like)"/>
    <property type="match status" value="1"/>
</dbReference>
<evidence type="ECO:0000259" key="10">
    <source>
        <dbReference type="PROSITE" id="PS50011"/>
    </source>
</evidence>
<dbReference type="GO" id="GO:0005524">
    <property type="term" value="F:ATP binding"/>
    <property type="evidence" value="ECO:0007669"/>
    <property type="project" value="UniProtKB-KW"/>
</dbReference>
<proteinExistence type="predicted"/>
<dbReference type="GO" id="GO:0004674">
    <property type="term" value="F:protein serine/threonine kinase activity"/>
    <property type="evidence" value="ECO:0007669"/>
    <property type="project" value="UniProtKB-KW"/>
</dbReference>
<dbReference type="InterPro" id="IPR011009">
    <property type="entry name" value="Kinase-like_dom_sf"/>
</dbReference>
<feature type="compositionally biased region" description="Basic residues" evidence="9">
    <location>
        <begin position="541"/>
        <end position="552"/>
    </location>
</feature>
<dbReference type="InterPro" id="IPR000719">
    <property type="entry name" value="Prot_kinase_dom"/>
</dbReference>
<dbReference type="EMBL" id="HE575321">
    <property type="protein sequence ID" value="CCC91933.1"/>
    <property type="molecule type" value="Genomic_DNA"/>
</dbReference>
<keyword evidence="6" id="KW-0067">ATP-binding</keyword>
<dbReference type="InterPro" id="IPR008271">
    <property type="entry name" value="Ser/Thr_kinase_AS"/>
</dbReference>
<dbReference type="AlphaFoldDB" id="G0URC1"/>
<gene>
    <name evidence="11" type="ORF">TCIL3000_8_1500</name>
</gene>